<dbReference type="InterPro" id="IPR046336">
    <property type="entry name" value="Lon_prtase_N_sf"/>
</dbReference>
<name>T1HRJ3_RHOPR</name>
<dbReference type="Gene3D" id="2.30.130.40">
    <property type="entry name" value="LON domain-like"/>
    <property type="match status" value="1"/>
</dbReference>
<dbReference type="VEuPathDB" id="VectorBase:RPRC006663"/>
<dbReference type="Pfam" id="PF02190">
    <property type="entry name" value="LON_substr_bdg"/>
    <property type="match status" value="1"/>
</dbReference>
<dbReference type="SUPFAM" id="SSF88697">
    <property type="entry name" value="PUA domain-like"/>
    <property type="match status" value="1"/>
</dbReference>
<evidence type="ECO:0000259" key="1">
    <source>
        <dbReference type="PROSITE" id="PS50089"/>
    </source>
</evidence>
<dbReference type="InterPro" id="IPR015947">
    <property type="entry name" value="PUA-like_sf"/>
</dbReference>
<proteinExistence type="predicted"/>
<dbReference type="Gene3D" id="1.25.40.10">
    <property type="entry name" value="Tetratricopeptide repeat domain"/>
    <property type="match status" value="1"/>
</dbReference>
<feature type="domain" description="RING-type" evidence="1">
    <location>
        <begin position="204"/>
        <end position="241"/>
    </location>
</feature>
<dbReference type="SMART" id="SM00184">
    <property type="entry name" value="RING"/>
    <property type="match status" value="1"/>
</dbReference>
<dbReference type="InterPro" id="IPR001841">
    <property type="entry name" value="Znf_RING"/>
</dbReference>
<dbReference type="STRING" id="13249.T1HRJ3"/>
<dbReference type="EnsemblMetazoa" id="RPRC006663-RA">
    <property type="protein sequence ID" value="RPRC006663-PA"/>
    <property type="gene ID" value="RPRC006663"/>
</dbReference>
<dbReference type="PANTHER" id="PTHR23327:SF42">
    <property type="entry name" value="LON PEPTIDASE N-TERMINAL DOMAIN AND RING FINGER PROTEIN C14F5.10C"/>
    <property type="match status" value="1"/>
</dbReference>
<dbReference type="InterPro" id="IPR011990">
    <property type="entry name" value="TPR-like_helical_dom_sf"/>
</dbReference>
<dbReference type="PROSITE" id="PS00518">
    <property type="entry name" value="ZF_RING_1"/>
    <property type="match status" value="1"/>
</dbReference>
<dbReference type="SUPFAM" id="SSF48452">
    <property type="entry name" value="TPR-like"/>
    <property type="match status" value="1"/>
</dbReference>
<dbReference type="GO" id="GO:0061630">
    <property type="term" value="F:ubiquitin protein ligase activity"/>
    <property type="evidence" value="ECO:0007669"/>
    <property type="project" value="TreeGrafter"/>
</dbReference>
<dbReference type="HOGENOM" id="CLU_013989_1_2_1"/>
<dbReference type="InterPro" id="IPR017907">
    <property type="entry name" value="Znf_RING_CS"/>
</dbReference>
<reference evidence="2" key="1">
    <citation type="submission" date="2015-05" db="UniProtKB">
        <authorList>
            <consortium name="EnsemblMetazoa"/>
        </authorList>
    </citation>
    <scope>IDENTIFICATION</scope>
</reference>
<organism evidence="2 3">
    <name type="scientific">Rhodnius prolixus</name>
    <name type="common">Triatomid bug</name>
    <dbReference type="NCBI Taxonomy" id="13249"/>
    <lineage>
        <taxon>Eukaryota</taxon>
        <taxon>Metazoa</taxon>
        <taxon>Ecdysozoa</taxon>
        <taxon>Arthropoda</taxon>
        <taxon>Hexapoda</taxon>
        <taxon>Insecta</taxon>
        <taxon>Pterygota</taxon>
        <taxon>Neoptera</taxon>
        <taxon>Paraneoptera</taxon>
        <taxon>Hemiptera</taxon>
        <taxon>Heteroptera</taxon>
        <taxon>Panheteroptera</taxon>
        <taxon>Cimicomorpha</taxon>
        <taxon>Reduviidae</taxon>
        <taxon>Triatominae</taxon>
        <taxon>Rhodnius</taxon>
    </lineage>
</organism>
<dbReference type="eggNOG" id="KOG4159">
    <property type="taxonomic scope" value="Eukaryota"/>
</dbReference>
<dbReference type="AlphaFoldDB" id="T1HRJ3"/>
<dbReference type="Pfam" id="PF13923">
    <property type="entry name" value="zf-C3HC4_2"/>
    <property type="match status" value="1"/>
</dbReference>
<dbReference type="Gene3D" id="3.30.40.10">
    <property type="entry name" value="Zinc/RING finger domain, C3HC4 (zinc finger)"/>
    <property type="match status" value="1"/>
</dbReference>
<dbReference type="InParanoid" id="T1HRJ3"/>
<dbReference type="EMBL" id="ACPB03008917">
    <property type="status" value="NOT_ANNOTATED_CDS"/>
    <property type="molecule type" value="Genomic_DNA"/>
</dbReference>
<sequence>MLLFGHLLRHNLPTSAYDCCSLYLRSEDHLVLEARAEVLQKLSRYEEAHRDAELVTRLRPLWPKGYYRKGVILSSLGQYEEALLSFSVCAALENNADRVKNDFVKTLQKFLSPSKVVTSKRTPLAPWWLNNYNSQESTQKCGEDEIIDIFNKTAISNFPSFENKKLQLLLEKIFQEVERIKKGGICGHAPILVCDRVDPEDFECVLCCRTLWKPVTTPCGHTYCSLCLDRCLDYSPNCPLCMTSLSQYLCTSEKLVTEFLITALNTTLPEEYTSRLNSHLLETVCNGSIVRCDVDEGTVPVFVCTTGFPAVSCPLFVFEPRYRLMIRRAVESNGGRFGIAACVQQINGIKRYAEYGTLLQIKDWVLMNDGCSILSTVGMRRFKVMSRDERDGYDTSQVQYIVDDPIPQQSLQGNAKNIFGYL</sequence>
<dbReference type="OMA" id="HIFVEIM"/>
<dbReference type="Proteomes" id="UP000015103">
    <property type="component" value="Unassembled WGS sequence"/>
</dbReference>
<dbReference type="PANTHER" id="PTHR23327">
    <property type="entry name" value="RING FINGER PROTEIN 127"/>
    <property type="match status" value="1"/>
</dbReference>
<evidence type="ECO:0000313" key="2">
    <source>
        <dbReference type="EnsemblMetazoa" id="RPRC006663-PA"/>
    </source>
</evidence>
<dbReference type="SUPFAM" id="SSF57850">
    <property type="entry name" value="RING/U-box"/>
    <property type="match status" value="1"/>
</dbReference>
<dbReference type="PROSITE" id="PS50089">
    <property type="entry name" value="ZF_RING_2"/>
    <property type="match status" value="1"/>
</dbReference>
<protein>
    <recommendedName>
        <fullName evidence="1">RING-type domain-containing protein</fullName>
    </recommendedName>
</protein>
<dbReference type="InterPro" id="IPR003111">
    <property type="entry name" value="Lon_prtase_N"/>
</dbReference>
<keyword evidence="3" id="KW-1185">Reference proteome</keyword>
<accession>T1HRJ3</accession>
<evidence type="ECO:0000313" key="3">
    <source>
        <dbReference type="Proteomes" id="UP000015103"/>
    </source>
</evidence>
<dbReference type="GO" id="GO:0005737">
    <property type="term" value="C:cytoplasm"/>
    <property type="evidence" value="ECO:0007669"/>
    <property type="project" value="UniProtKB-ARBA"/>
</dbReference>
<dbReference type="CDD" id="cd16514">
    <property type="entry name" value="RING-HC_LONFs_rpt2"/>
    <property type="match status" value="1"/>
</dbReference>
<dbReference type="InterPro" id="IPR013083">
    <property type="entry name" value="Znf_RING/FYVE/PHD"/>
</dbReference>